<comment type="catalytic activity">
    <reaction evidence="2">
        <text>a 1,2-diacyl-sn-glycero-3-phosphocholine + H2O = a 1-acyl-sn-glycero-3-phosphocholine + a fatty acid + H(+)</text>
        <dbReference type="Rhea" id="RHEA:15801"/>
        <dbReference type="ChEBI" id="CHEBI:15377"/>
        <dbReference type="ChEBI" id="CHEBI:15378"/>
        <dbReference type="ChEBI" id="CHEBI:28868"/>
        <dbReference type="ChEBI" id="CHEBI:57643"/>
        <dbReference type="ChEBI" id="CHEBI:58168"/>
        <dbReference type="EC" id="3.1.1.4"/>
    </reaction>
</comment>
<comment type="subunit">
    <text evidence="5">Homodimer; dimerization is reversible, and the dimeric form is the active one.</text>
</comment>
<keyword evidence="16" id="KW-0472">Membrane</keyword>
<evidence type="ECO:0000256" key="13">
    <source>
        <dbReference type="ARBA" id="ARBA00022837"/>
    </source>
</evidence>
<evidence type="ECO:0000256" key="1">
    <source>
        <dbReference type="ARBA" id="ARBA00000111"/>
    </source>
</evidence>
<evidence type="ECO:0000256" key="11">
    <source>
        <dbReference type="ARBA" id="ARBA00022729"/>
    </source>
</evidence>
<dbReference type="InterPro" id="IPR036541">
    <property type="entry name" value="PLipase_A1_sf"/>
</dbReference>
<dbReference type="GO" id="GO:0008970">
    <property type="term" value="F:phospholipase A1 activity"/>
    <property type="evidence" value="ECO:0007669"/>
    <property type="project" value="UniProtKB-EC"/>
</dbReference>
<keyword evidence="13 20" id="KW-0106">Calcium</keyword>
<organism evidence="21 22">
    <name type="scientific">Desulfosarcina ovata subsp. sediminis</name>
    <dbReference type="NCBI Taxonomy" id="885957"/>
    <lineage>
        <taxon>Bacteria</taxon>
        <taxon>Pseudomonadati</taxon>
        <taxon>Thermodesulfobacteriota</taxon>
        <taxon>Desulfobacteria</taxon>
        <taxon>Desulfobacterales</taxon>
        <taxon>Desulfosarcinaceae</taxon>
        <taxon>Desulfosarcina</taxon>
    </lineage>
</organism>
<dbReference type="EMBL" id="AP021876">
    <property type="protein sequence ID" value="BBO80924.1"/>
    <property type="molecule type" value="Genomic_DNA"/>
</dbReference>
<keyword evidence="17" id="KW-0998">Cell outer membrane</keyword>
<dbReference type="Gene3D" id="2.40.230.10">
    <property type="entry name" value="Phospholipase A1"/>
    <property type="match status" value="1"/>
</dbReference>
<evidence type="ECO:0000313" key="22">
    <source>
        <dbReference type="Proteomes" id="UP000425960"/>
    </source>
</evidence>
<evidence type="ECO:0000256" key="16">
    <source>
        <dbReference type="ARBA" id="ARBA00023136"/>
    </source>
</evidence>
<evidence type="ECO:0000256" key="2">
    <source>
        <dbReference type="ARBA" id="ARBA00001604"/>
    </source>
</evidence>
<dbReference type="GO" id="GO:0009279">
    <property type="term" value="C:cell outer membrane"/>
    <property type="evidence" value="ECO:0007669"/>
    <property type="project" value="UniProtKB-SubCell"/>
</dbReference>
<dbReference type="EC" id="3.1.1.32" evidence="6"/>
<reference evidence="21 22" key="1">
    <citation type="submission" date="2019-11" db="EMBL/GenBank/DDBJ databases">
        <title>Comparative genomics of hydrocarbon-degrading Desulfosarcina strains.</title>
        <authorList>
            <person name="Watanabe M."/>
            <person name="Kojima H."/>
            <person name="Fukui M."/>
        </authorList>
    </citation>
    <scope>NUCLEOTIDE SEQUENCE [LARGE SCALE GENOMIC DNA]</scope>
    <source>
        <strain evidence="21 22">28bB2T</strain>
    </source>
</reference>
<keyword evidence="15" id="KW-0443">Lipid metabolism</keyword>
<dbReference type="RefSeq" id="WP_155321738.1">
    <property type="nucleotide sequence ID" value="NZ_AP021876.1"/>
</dbReference>
<accession>A0A5K7ZHV0</accession>
<evidence type="ECO:0000256" key="18">
    <source>
        <dbReference type="ARBA" id="ARBA00032375"/>
    </source>
</evidence>
<evidence type="ECO:0000256" key="14">
    <source>
        <dbReference type="ARBA" id="ARBA00022963"/>
    </source>
</evidence>
<keyword evidence="10 20" id="KW-0479">Metal-binding</keyword>
<evidence type="ECO:0000256" key="17">
    <source>
        <dbReference type="ARBA" id="ARBA00023237"/>
    </source>
</evidence>
<keyword evidence="14" id="KW-0442">Lipid degradation</keyword>
<comment type="similarity">
    <text evidence="4">Belongs to the phospholipase A1 family.</text>
</comment>
<evidence type="ECO:0000256" key="12">
    <source>
        <dbReference type="ARBA" id="ARBA00022801"/>
    </source>
</evidence>
<dbReference type="InterPro" id="IPR003187">
    <property type="entry name" value="PLipase_A1"/>
</dbReference>
<evidence type="ECO:0000256" key="5">
    <source>
        <dbReference type="ARBA" id="ARBA00011702"/>
    </source>
</evidence>
<evidence type="ECO:0000256" key="3">
    <source>
        <dbReference type="ARBA" id="ARBA00004571"/>
    </source>
</evidence>
<evidence type="ECO:0000256" key="4">
    <source>
        <dbReference type="ARBA" id="ARBA00010525"/>
    </source>
</evidence>
<evidence type="ECO:0000313" key="21">
    <source>
        <dbReference type="EMBL" id="BBO80924.1"/>
    </source>
</evidence>
<dbReference type="Proteomes" id="UP000425960">
    <property type="component" value="Chromosome"/>
</dbReference>
<keyword evidence="8" id="KW-1134">Transmembrane beta strand</keyword>
<proteinExistence type="inferred from homology"/>
<dbReference type="PRINTS" id="PR01486">
    <property type="entry name" value="PHPHLIPASEA1"/>
</dbReference>
<feature type="active site" description="Proton acceptor" evidence="19">
    <location>
        <position position="260"/>
    </location>
</feature>
<evidence type="ECO:0000256" key="6">
    <source>
        <dbReference type="ARBA" id="ARBA00013179"/>
    </source>
</evidence>
<feature type="binding site" description="in dimeric form" evidence="20">
    <location>
        <position position="270"/>
    </location>
    <ligand>
        <name>Ca(2+)</name>
        <dbReference type="ChEBI" id="CHEBI:29108"/>
        <label>1</label>
    </ligand>
</feature>
<evidence type="ECO:0000256" key="8">
    <source>
        <dbReference type="ARBA" id="ARBA00022452"/>
    </source>
</evidence>
<dbReference type="PANTHER" id="PTHR40457">
    <property type="entry name" value="PHOSPHOLIPASE A1"/>
    <property type="match status" value="1"/>
</dbReference>
<dbReference type="AlphaFoldDB" id="A0A5K7ZHV0"/>
<evidence type="ECO:0000256" key="15">
    <source>
        <dbReference type="ARBA" id="ARBA00023098"/>
    </source>
</evidence>
<comment type="cofactor">
    <cofactor evidence="20">
        <name>Ca(2+)</name>
        <dbReference type="ChEBI" id="CHEBI:29108"/>
    </cofactor>
    <text evidence="20">Binds 1 Ca(2+) ion per monomer.</text>
</comment>
<name>A0A5K7ZHV0_9BACT</name>
<evidence type="ECO:0000256" key="19">
    <source>
        <dbReference type="PIRSR" id="PIRSR603187-1"/>
    </source>
</evidence>
<evidence type="ECO:0000256" key="10">
    <source>
        <dbReference type="ARBA" id="ARBA00022723"/>
    </source>
</evidence>
<protein>
    <recommendedName>
        <fullName evidence="18">Phosphatidylcholine 1-acylhydrolase</fullName>
        <ecNumber evidence="6">3.1.1.32</ecNumber>
        <ecNumber evidence="7">3.1.1.4</ecNumber>
    </recommendedName>
</protein>
<dbReference type="KEGG" id="dov:DSCO28_14900"/>
<dbReference type="Pfam" id="PF02253">
    <property type="entry name" value="PLA1"/>
    <property type="match status" value="1"/>
</dbReference>
<feature type="active site" description="Nucleophile" evidence="19">
    <location>
        <position position="262"/>
    </location>
</feature>
<evidence type="ECO:0000256" key="20">
    <source>
        <dbReference type="PIRSR" id="PIRSR603187-2"/>
    </source>
</evidence>
<keyword evidence="11" id="KW-0732">Signal</keyword>
<sequence length="396" mass="44249">MLKLIAEFAFVQIVVLIISASVGADDLDLILSTSQNTVQTGGVVILDIHLHNPTDDQITFELPPTLPCRVISGQTSVVINADLLGGDAMSRLDVPAKGFAKRQCKLSVPAYAKEMIQIRLEAIDTNTLTIPVKKMFPATLVDHQVPLDQGQTLAQSYLDSLSVHQPMYFLPGVDPGLEQTKFQFSFKYRLFNPDGFLAEKAPWVSGLHLGYTQRSIWDLKSDSKPFDDTSYMPELFYLLPKINLNVARISAFGIQGGFQHESNGKGGDDSRSTNILYLKPLLGVHLINTVYLKIAPNLFTYINNSESTNEDLMDYRGYFDLEVGIVDTQGLALNSHFWWATEGASVQLDLTYPMTRLLGKDLNFYLQAQYFSGYAETLLHYNERHDALRIGLSIVR</sequence>
<dbReference type="SUPFAM" id="SSF56931">
    <property type="entry name" value="Outer membrane phospholipase A (OMPLA)"/>
    <property type="match status" value="1"/>
</dbReference>
<dbReference type="GO" id="GO:0046872">
    <property type="term" value="F:metal ion binding"/>
    <property type="evidence" value="ECO:0007669"/>
    <property type="project" value="UniProtKB-KW"/>
</dbReference>
<feature type="binding site" description="in dimeric form" evidence="20">
    <location>
        <position position="223"/>
    </location>
    <ligand>
        <name>Ca(2+)</name>
        <dbReference type="ChEBI" id="CHEBI:29108"/>
        <label>1</label>
    </ligand>
</feature>
<evidence type="ECO:0000256" key="7">
    <source>
        <dbReference type="ARBA" id="ARBA00013278"/>
    </source>
</evidence>
<comment type="catalytic activity">
    <reaction evidence="1">
        <text>a 1,2-diacyl-sn-glycero-3-phosphocholine + H2O = a 2-acyl-sn-glycero-3-phosphocholine + a fatty acid + H(+)</text>
        <dbReference type="Rhea" id="RHEA:18689"/>
        <dbReference type="ChEBI" id="CHEBI:15377"/>
        <dbReference type="ChEBI" id="CHEBI:15378"/>
        <dbReference type="ChEBI" id="CHEBI:28868"/>
        <dbReference type="ChEBI" id="CHEBI:57643"/>
        <dbReference type="ChEBI" id="CHEBI:57875"/>
        <dbReference type="EC" id="3.1.1.32"/>
    </reaction>
</comment>
<gene>
    <name evidence="21" type="ORF">DSCO28_14900</name>
</gene>
<dbReference type="GO" id="GO:0004623">
    <property type="term" value="F:phospholipase A2 activity"/>
    <property type="evidence" value="ECO:0007669"/>
    <property type="project" value="UniProtKB-EC"/>
</dbReference>
<dbReference type="GO" id="GO:0016042">
    <property type="term" value="P:lipid catabolic process"/>
    <property type="evidence" value="ECO:0007669"/>
    <property type="project" value="UniProtKB-KW"/>
</dbReference>
<dbReference type="EC" id="3.1.1.4" evidence="7"/>
<keyword evidence="9" id="KW-0812">Transmembrane</keyword>
<evidence type="ECO:0000256" key="9">
    <source>
        <dbReference type="ARBA" id="ARBA00022692"/>
    </source>
</evidence>
<keyword evidence="12" id="KW-0378">Hydrolase</keyword>
<dbReference type="PANTHER" id="PTHR40457:SF1">
    <property type="entry name" value="PHOSPHOLIPASE A1"/>
    <property type="match status" value="1"/>
</dbReference>
<comment type="subcellular location">
    <subcellularLocation>
        <location evidence="3">Cell outer membrane</location>
        <topology evidence="3">Multi-pass membrane protein</topology>
    </subcellularLocation>
</comment>